<dbReference type="GeneID" id="19144623"/>
<dbReference type="HOGENOM" id="CLU_2454398_0_0_1"/>
<dbReference type="KEGG" id="bze:COCCADRAFT_113367"/>
<gene>
    <name evidence="1" type="ORF">COCCADRAFT_113367</name>
</gene>
<name>W6XI94_COCC2</name>
<dbReference type="AlphaFoldDB" id="W6XI94"/>
<reference evidence="1 2" key="1">
    <citation type="journal article" date="2013" name="PLoS Genet.">
        <title>Comparative genome structure, secondary metabolite, and effector coding capacity across Cochliobolus pathogens.</title>
        <authorList>
            <person name="Condon B.J."/>
            <person name="Leng Y."/>
            <person name="Wu D."/>
            <person name="Bushley K.E."/>
            <person name="Ohm R.A."/>
            <person name="Otillar R."/>
            <person name="Martin J."/>
            <person name="Schackwitz W."/>
            <person name="Grimwood J."/>
            <person name="MohdZainudin N."/>
            <person name="Xue C."/>
            <person name="Wang R."/>
            <person name="Manning V.A."/>
            <person name="Dhillon B."/>
            <person name="Tu Z.J."/>
            <person name="Steffenson B.J."/>
            <person name="Salamov A."/>
            <person name="Sun H."/>
            <person name="Lowry S."/>
            <person name="LaButti K."/>
            <person name="Han J."/>
            <person name="Copeland A."/>
            <person name="Lindquist E."/>
            <person name="Barry K."/>
            <person name="Schmutz J."/>
            <person name="Baker S.E."/>
            <person name="Ciuffetti L.M."/>
            <person name="Grigoriev I.V."/>
            <person name="Zhong S."/>
            <person name="Turgeon B.G."/>
        </authorList>
    </citation>
    <scope>NUCLEOTIDE SEQUENCE [LARGE SCALE GENOMIC DNA]</scope>
    <source>
        <strain evidence="1 2">26-R-13</strain>
    </source>
</reference>
<organism evidence="1 2">
    <name type="scientific">Cochliobolus carbonum (strain 26-R-13)</name>
    <name type="common">Maize leaf spot fungus</name>
    <name type="synonym">Bipolaris zeicola</name>
    <dbReference type="NCBI Taxonomy" id="930089"/>
    <lineage>
        <taxon>Eukaryota</taxon>
        <taxon>Fungi</taxon>
        <taxon>Dikarya</taxon>
        <taxon>Ascomycota</taxon>
        <taxon>Pezizomycotina</taxon>
        <taxon>Dothideomycetes</taxon>
        <taxon>Pleosporomycetidae</taxon>
        <taxon>Pleosporales</taxon>
        <taxon>Pleosporineae</taxon>
        <taxon>Pleosporaceae</taxon>
        <taxon>Bipolaris</taxon>
    </lineage>
</organism>
<sequence>MPNGKSLGFFAAFRKDLVCSSTPQIAPRHLSLSSAHILNTILCLNMNIGKTSIIGLSATYKSIFLSLMPCLYNTSYVLRKRHAFEQPNN</sequence>
<dbReference type="EMBL" id="KI965128">
    <property type="protein sequence ID" value="EUC26792.1"/>
    <property type="molecule type" value="Genomic_DNA"/>
</dbReference>
<evidence type="ECO:0000313" key="2">
    <source>
        <dbReference type="Proteomes" id="UP000053841"/>
    </source>
</evidence>
<keyword evidence="2" id="KW-1185">Reference proteome</keyword>
<protein>
    <submittedName>
        <fullName evidence="1">Uncharacterized protein</fullName>
    </submittedName>
</protein>
<evidence type="ECO:0000313" key="1">
    <source>
        <dbReference type="EMBL" id="EUC26792.1"/>
    </source>
</evidence>
<dbReference type="RefSeq" id="XP_007718903.1">
    <property type="nucleotide sequence ID" value="XM_007720713.1"/>
</dbReference>
<dbReference type="Proteomes" id="UP000053841">
    <property type="component" value="Unassembled WGS sequence"/>
</dbReference>
<proteinExistence type="predicted"/>
<accession>W6XI94</accession>